<proteinExistence type="inferred from homology"/>
<dbReference type="Pfam" id="PF03073">
    <property type="entry name" value="TspO_MBR"/>
    <property type="match status" value="1"/>
</dbReference>
<dbReference type="Gene3D" id="1.20.1260.100">
    <property type="entry name" value="TspO/MBR protein"/>
    <property type="match status" value="1"/>
</dbReference>
<feature type="transmembrane region" description="Helical" evidence="6">
    <location>
        <begin position="133"/>
        <end position="152"/>
    </location>
</feature>
<evidence type="ECO:0000256" key="3">
    <source>
        <dbReference type="ARBA" id="ARBA00022692"/>
    </source>
</evidence>
<protein>
    <submittedName>
        <fullName evidence="8">TspO and MBR like proteins</fullName>
    </submittedName>
</protein>
<dbReference type="PANTHER" id="PTHR10057:SF0">
    <property type="entry name" value="TRANSLOCATOR PROTEIN"/>
    <property type="match status" value="1"/>
</dbReference>
<sequence>MNKTLLATALATALATGAAALAGSLATAPGTAWYQRLRKPSWQPSPRAFPLVWTPLYGLIAYGGARALNQEPGAERDALARALAGNLVLNAAWPALFFRARAPRLALAELLLLNASNAVLIRRALRADRTAGALLLPYAAWTVFATALNAAIARRNP</sequence>
<dbReference type="InterPro" id="IPR038330">
    <property type="entry name" value="TspO/MBR-related_sf"/>
</dbReference>
<dbReference type="InterPro" id="IPR004307">
    <property type="entry name" value="TspO_MBR"/>
</dbReference>
<reference evidence="8" key="1">
    <citation type="submission" date="2016-04" db="EMBL/GenBank/DDBJ databases">
        <authorList>
            <person name="Evans L.H."/>
            <person name="Alamgir A."/>
            <person name="Owens N."/>
            <person name="Weber N.D."/>
            <person name="Virtaneva K."/>
            <person name="Barbian K."/>
            <person name="Babar A."/>
            <person name="Rosenke K."/>
        </authorList>
    </citation>
    <scope>NUCLEOTIDE SEQUENCE</scope>
    <source>
        <strain evidence="8">Nono1</strain>
    </source>
</reference>
<dbReference type="RefSeq" id="WP_225271690.1">
    <property type="nucleotide sequence ID" value="NZ_CP084058.1"/>
</dbReference>
<evidence type="ECO:0000256" key="5">
    <source>
        <dbReference type="ARBA" id="ARBA00023136"/>
    </source>
</evidence>
<dbReference type="EMBL" id="LT559118">
    <property type="protein sequence ID" value="SBO92420.1"/>
    <property type="molecule type" value="Genomic_DNA"/>
</dbReference>
<evidence type="ECO:0000313" key="8">
    <source>
        <dbReference type="EMBL" id="SBO92420.1"/>
    </source>
</evidence>
<evidence type="ECO:0000256" key="4">
    <source>
        <dbReference type="ARBA" id="ARBA00022989"/>
    </source>
</evidence>
<name>A0A1M4E0R5_9ACTN</name>
<dbReference type="GO" id="GO:0016020">
    <property type="term" value="C:membrane"/>
    <property type="evidence" value="ECO:0007669"/>
    <property type="project" value="UniProtKB-SubCell"/>
</dbReference>
<dbReference type="FunFam" id="1.20.1260.100:FF:000001">
    <property type="entry name" value="translocator protein 2"/>
    <property type="match status" value="1"/>
</dbReference>
<keyword evidence="5 6" id="KW-0472">Membrane</keyword>
<keyword evidence="7" id="KW-0732">Signal</keyword>
<dbReference type="AlphaFoldDB" id="A0A1M4E0R5"/>
<evidence type="ECO:0000256" key="1">
    <source>
        <dbReference type="ARBA" id="ARBA00004141"/>
    </source>
</evidence>
<keyword evidence="4 6" id="KW-1133">Transmembrane helix</keyword>
<feature type="chain" id="PRO_5039363630" evidence="7">
    <location>
        <begin position="23"/>
        <end position="157"/>
    </location>
</feature>
<dbReference type="PIRSF" id="PIRSF005859">
    <property type="entry name" value="PBR"/>
    <property type="match status" value="1"/>
</dbReference>
<evidence type="ECO:0000256" key="7">
    <source>
        <dbReference type="SAM" id="SignalP"/>
    </source>
</evidence>
<organism evidence="8">
    <name type="scientific">Nonomuraea gerenzanensis</name>
    <dbReference type="NCBI Taxonomy" id="93944"/>
    <lineage>
        <taxon>Bacteria</taxon>
        <taxon>Bacillati</taxon>
        <taxon>Actinomycetota</taxon>
        <taxon>Actinomycetes</taxon>
        <taxon>Streptosporangiales</taxon>
        <taxon>Streptosporangiaceae</taxon>
        <taxon>Nonomuraea</taxon>
    </lineage>
</organism>
<feature type="signal peptide" evidence="7">
    <location>
        <begin position="1"/>
        <end position="22"/>
    </location>
</feature>
<evidence type="ECO:0000256" key="6">
    <source>
        <dbReference type="SAM" id="Phobius"/>
    </source>
</evidence>
<accession>A0A1M4E0R5</accession>
<dbReference type="CDD" id="cd15904">
    <property type="entry name" value="TSPO_MBR"/>
    <property type="match status" value="1"/>
</dbReference>
<dbReference type="PANTHER" id="PTHR10057">
    <property type="entry name" value="PERIPHERAL-TYPE BENZODIAZEPINE RECEPTOR"/>
    <property type="match status" value="1"/>
</dbReference>
<keyword evidence="3 6" id="KW-0812">Transmembrane</keyword>
<gene>
    <name evidence="8" type="ORF">BN4615_P1934</name>
</gene>
<evidence type="ECO:0000256" key="2">
    <source>
        <dbReference type="ARBA" id="ARBA00007524"/>
    </source>
</evidence>
<comment type="subcellular location">
    <subcellularLocation>
        <location evidence="1">Membrane</location>
        <topology evidence="1">Multi-pass membrane protein</topology>
    </subcellularLocation>
</comment>
<comment type="similarity">
    <text evidence="2">Belongs to the TspO/BZRP family.</text>
</comment>
<dbReference type="GO" id="GO:0033013">
    <property type="term" value="P:tetrapyrrole metabolic process"/>
    <property type="evidence" value="ECO:0007669"/>
    <property type="project" value="UniProtKB-ARBA"/>
</dbReference>